<dbReference type="InterPro" id="IPR022061">
    <property type="entry name" value="DUF3617"/>
</dbReference>
<feature type="signal peptide" evidence="2">
    <location>
        <begin position="1"/>
        <end position="22"/>
    </location>
</feature>
<gene>
    <name evidence="3" type="ORF">FOZ74_07200</name>
</gene>
<sequence>MTAMRALLTLLLLALGSSLALAQDIKLKPGLWEVQGSMKTSSGRLEAAMAQMQAELAKMPPEQRRQMEQMMRANGMGAGGNAMNHTVKICMTQKDVDLDQIKSSDDCTHKVRRSGPKTLQMSFQCTGSDGSGPSSGEGTVNLDSPTAYRGQYKMRTTADGQPEQMDFSQQGKWLSADCGKVKPLGQQ</sequence>
<dbReference type="OrthoDB" id="8536404at2"/>
<evidence type="ECO:0000256" key="2">
    <source>
        <dbReference type="SAM" id="SignalP"/>
    </source>
</evidence>
<dbReference type="KEGG" id="cof:FOZ74_07200"/>
<reference evidence="3 4" key="1">
    <citation type="submission" date="2019-07" db="EMBL/GenBank/DDBJ databases">
        <title>Complete genome sequence of Comamonas sp. NLF 7-7 isolated from livestock.</title>
        <authorList>
            <person name="Kim D.H."/>
            <person name="Kim J.G."/>
        </authorList>
    </citation>
    <scope>NUCLEOTIDE SEQUENCE [LARGE SCALE GENOMIC DNA]</scope>
    <source>
        <strain evidence="3 4">NLF 7-7</strain>
    </source>
</reference>
<organism evidence="3 4">
    <name type="scientific">Comamonas flocculans</name>
    <dbReference type="NCBI Taxonomy" id="2597701"/>
    <lineage>
        <taxon>Bacteria</taxon>
        <taxon>Pseudomonadati</taxon>
        <taxon>Pseudomonadota</taxon>
        <taxon>Betaproteobacteria</taxon>
        <taxon>Burkholderiales</taxon>
        <taxon>Comamonadaceae</taxon>
        <taxon>Comamonas</taxon>
    </lineage>
</organism>
<dbReference type="AlphaFoldDB" id="A0A5B8RVS3"/>
<evidence type="ECO:0000313" key="4">
    <source>
        <dbReference type="Proteomes" id="UP000321199"/>
    </source>
</evidence>
<feature type="chain" id="PRO_5023121143" evidence="2">
    <location>
        <begin position="23"/>
        <end position="187"/>
    </location>
</feature>
<evidence type="ECO:0000313" key="3">
    <source>
        <dbReference type="EMBL" id="QEA12828.1"/>
    </source>
</evidence>
<evidence type="ECO:0000256" key="1">
    <source>
        <dbReference type="SAM" id="MobiDB-lite"/>
    </source>
</evidence>
<keyword evidence="2" id="KW-0732">Signal</keyword>
<dbReference type="Pfam" id="PF12276">
    <property type="entry name" value="DUF3617"/>
    <property type="match status" value="1"/>
</dbReference>
<dbReference type="Proteomes" id="UP000321199">
    <property type="component" value="Chromosome"/>
</dbReference>
<feature type="region of interest" description="Disordered" evidence="1">
    <location>
        <begin position="120"/>
        <end position="147"/>
    </location>
</feature>
<dbReference type="EMBL" id="CP042344">
    <property type="protein sequence ID" value="QEA12828.1"/>
    <property type="molecule type" value="Genomic_DNA"/>
</dbReference>
<name>A0A5B8RVS3_9BURK</name>
<accession>A0A5B8RVS3</accession>
<proteinExistence type="predicted"/>
<protein>
    <submittedName>
        <fullName evidence="3">DUF3617 domain-containing protein</fullName>
    </submittedName>
</protein>
<keyword evidence="4" id="KW-1185">Reference proteome</keyword>
<dbReference type="RefSeq" id="WP_146912421.1">
    <property type="nucleotide sequence ID" value="NZ_CP042344.1"/>
</dbReference>